<organism evidence="2 3">
    <name type="scientific">Streptomyces netropsis</name>
    <name type="common">Streptoverticillium netropsis</name>
    <dbReference type="NCBI Taxonomy" id="55404"/>
    <lineage>
        <taxon>Bacteria</taxon>
        <taxon>Bacillati</taxon>
        <taxon>Actinomycetota</taxon>
        <taxon>Actinomycetes</taxon>
        <taxon>Kitasatosporales</taxon>
        <taxon>Streptomycetaceae</taxon>
        <taxon>Streptomyces</taxon>
    </lineage>
</organism>
<reference evidence="2 3" key="1">
    <citation type="submission" date="2020-08" db="EMBL/GenBank/DDBJ databases">
        <title>Genomic Encyclopedia of Type Strains, Phase III (KMG-III): the genomes of soil and plant-associated and newly described type strains.</title>
        <authorList>
            <person name="Whitman W."/>
        </authorList>
    </citation>
    <scope>NUCLEOTIDE SEQUENCE [LARGE SCALE GENOMIC DNA]</scope>
    <source>
        <strain evidence="2 3">CECT 3265</strain>
    </source>
</reference>
<protein>
    <submittedName>
        <fullName evidence="2">Uncharacterized protein</fullName>
    </submittedName>
</protein>
<dbReference type="Proteomes" id="UP000556436">
    <property type="component" value="Unassembled WGS sequence"/>
</dbReference>
<comment type="caution">
    <text evidence="2">The sequence shown here is derived from an EMBL/GenBank/DDBJ whole genome shotgun (WGS) entry which is preliminary data.</text>
</comment>
<dbReference type="RefSeq" id="WP_184734951.1">
    <property type="nucleotide sequence ID" value="NZ_BMRW01000019.1"/>
</dbReference>
<name>A0A7W7PGJ8_STRNE</name>
<dbReference type="EMBL" id="JACHJG010000007">
    <property type="protein sequence ID" value="MBB4887825.1"/>
    <property type="molecule type" value="Genomic_DNA"/>
</dbReference>
<feature type="signal peptide" evidence="1">
    <location>
        <begin position="1"/>
        <end position="26"/>
    </location>
</feature>
<proteinExistence type="predicted"/>
<dbReference type="AlphaFoldDB" id="A0A7W7PGJ8"/>
<keyword evidence="3" id="KW-1185">Reference proteome</keyword>
<sequence>MKKAIRNATVALVITAGITAGTTGIAAASTAENTTHHTAASSIPAEPVPAEQTLHQVKKIVADVKPVNGWQVNGWQVNGWQ</sequence>
<feature type="chain" id="PRO_5038819478" evidence="1">
    <location>
        <begin position="27"/>
        <end position="81"/>
    </location>
</feature>
<keyword evidence="1" id="KW-0732">Signal</keyword>
<gene>
    <name evidence="2" type="ORF">FHS38_003879</name>
</gene>
<accession>A0A7W7PGJ8</accession>
<evidence type="ECO:0000256" key="1">
    <source>
        <dbReference type="SAM" id="SignalP"/>
    </source>
</evidence>
<evidence type="ECO:0000313" key="2">
    <source>
        <dbReference type="EMBL" id="MBB4887825.1"/>
    </source>
</evidence>
<evidence type="ECO:0000313" key="3">
    <source>
        <dbReference type="Proteomes" id="UP000556436"/>
    </source>
</evidence>